<dbReference type="PANTHER" id="PTHR43046:SF2">
    <property type="entry name" value="8-OXO-DGTP DIPHOSPHATASE-RELATED"/>
    <property type="match status" value="1"/>
</dbReference>
<dbReference type="Pfam" id="PF00293">
    <property type="entry name" value="NUDIX"/>
    <property type="match status" value="1"/>
</dbReference>
<protein>
    <submittedName>
        <fullName evidence="5">NUDIX domain-containing protein</fullName>
    </submittedName>
</protein>
<feature type="domain" description="Nudix hydrolase" evidence="4">
    <location>
        <begin position="38"/>
        <end position="169"/>
    </location>
</feature>
<evidence type="ECO:0000256" key="3">
    <source>
        <dbReference type="SAM" id="MobiDB-lite"/>
    </source>
</evidence>
<sequence>MSASHDARPGALASSSSPPAAPVVPTASASPADDDARPVIKVTGVVLRRARDGHVLTVRKRGTSMFMFPGGKPEAGESPVEAGVREVREELGLDLSPADLMTVGEWHTDAANEPGHALHSHVFLSTVPLEGTPTPAAEIEELRWQPLDGVEDVEDLAPLSRWHAIPAVRGMGI</sequence>
<name>A0ABV3KD16_9MICC</name>
<dbReference type="PROSITE" id="PS51462">
    <property type="entry name" value="NUDIX"/>
    <property type="match status" value="1"/>
</dbReference>
<evidence type="ECO:0000313" key="5">
    <source>
        <dbReference type="EMBL" id="MEV8158284.1"/>
    </source>
</evidence>
<dbReference type="EMBL" id="JBFBLL010000005">
    <property type="protein sequence ID" value="MEV8158284.1"/>
    <property type="molecule type" value="Genomic_DNA"/>
</dbReference>
<feature type="region of interest" description="Disordered" evidence="3">
    <location>
        <begin position="1"/>
        <end position="35"/>
    </location>
</feature>
<evidence type="ECO:0000256" key="2">
    <source>
        <dbReference type="ARBA" id="ARBA00022801"/>
    </source>
</evidence>
<dbReference type="InterPro" id="IPR015797">
    <property type="entry name" value="NUDIX_hydrolase-like_dom_sf"/>
</dbReference>
<organism evidence="5 6">
    <name type="scientific">Kocuria salsicia</name>
    <dbReference type="NCBI Taxonomy" id="664639"/>
    <lineage>
        <taxon>Bacteria</taxon>
        <taxon>Bacillati</taxon>
        <taxon>Actinomycetota</taxon>
        <taxon>Actinomycetes</taxon>
        <taxon>Micrococcales</taxon>
        <taxon>Micrococcaceae</taxon>
        <taxon>Kocuria</taxon>
    </lineage>
</organism>
<accession>A0ABV3KD16</accession>
<comment type="caution">
    <text evidence="5">The sequence shown here is derived from an EMBL/GenBank/DDBJ whole genome shotgun (WGS) entry which is preliminary data.</text>
</comment>
<dbReference type="Gene3D" id="3.90.79.10">
    <property type="entry name" value="Nucleoside Triphosphate Pyrophosphohydrolase"/>
    <property type="match status" value="1"/>
</dbReference>
<evidence type="ECO:0000256" key="1">
    <source>
        <dbReference type="ARBA" id="ARBA00001946"/>
    </source>
</evidence>
<dbReference type="RefSeq" id="WP_144942987.1">
    <property type="nucleotide sequence ID" value="NZ_BAAARF010000009.1"/>
</dbReference>
<dbReference type="SUPFAM" id="SSF55811">
    <property type="entry name" value="Nudix"/>
    <property type="match status" value="1"/>
</dbReference>
<keyword evidence="6" id="KW-1185">Reference proteome</keyword>
<keyword evidence="2" id="KW-0378">Hydrolase</keyword>
<comment type="cofactor">
    <cofactor evidence="1">
        <name>Mg(2+)</name>
        <dbReference type="ChEBI" id="CHEBI:18420"/>
    </cofactor>
</comment>
<gene>
    <name evidence="5" type="ORF">AB0O96_08780</name>
</gene>
<evidence type="ECO:0000313" key="6">
    <source>
        <dbReference type="Proteomes" id="UP001553031"/>
    </source>
</evidence>
<proteinExistence type="predicted"/>
<reference evidence="5 6" key="1">
    <citation type="submission" date="2024-06" db="EMBL/GenBank/DDBJ databases">
        <title>The Natural Products Discovery Center: Release of the First 8490 Sequenced Strains for Exploring Actinobacteria Biosynthetic Diversity.</title>
        <authorList>
            <person name="Kalkreuter E."/>
            <person name="Kautsar S.A."/>
            <person name="Yang D."/>
            <person name="Bader C.D."/>
            <person name="Teijaro C.N."/>
            <person name="Fluegel L."/>
            <person name="Davis C.M."/>
            <person name="Simpson J.R."/>
            <person name="Lauterbach L."/>
            <person name="Steele A.D."/>
            <person name="Gui C."/>
            <person name="Meng S."/>
            <person name="Li G."/>
            <person name="Viehrig K."/>
            <person name="Ye F."/>
            <person name="Su P."/>
            <person name="Kiefer A.F."/>
            <person name="Nichols A."/>
            <person name="Cepeda A.J."/>
            <person name="Yan W."/>
            <person name="Fan B."/>
            <person name="Jiang Y."/>
            <person name="Adhikari A."/>
            <person name="Zheng C.-J."/>
            <person name="Schuster L."/>
            <person name="Cowan T.M."/>
            <person name="Smanski M.J."/>
            <person name="Chevrette M.G."/>
            <person name="De Carvalho L.P.S."/>
            <person name="Shen B."/>
        </authorList>
    </citation>
    <scope>NUCLEOTIDE SEQUENCE [LARGE SCALE GENOMIC DNA]</scope>
    <source>
        <strain evidence="5 6">NPDC079179</strain>
    </source>
</reference>
<dbReference type="Proteomes" id="UP001553031">
    <property type="component" value="Unassembled WGS sequence"/>
</dbReference>
<feature type="compositionally biased region" description="Low complexity" evidence="3">
    <location>
        <begin position="9"/>
        <end position="31"/>
    </location>
</feature>
<dbReference type="InterPro" id="IPR000086">
    <property type="entry name" value="NUDIX_hydrolase_dom"/>
</dbReference>
<dbReference type="CDD" id="cd04690">
    <property type="entry name" value="NUDIX_Hydrolase"/>
    <property type="match status" value="1"/>
</dbReference>
<dbReference type="PANTHER" id="PTHR43046">
    <property type="entry name" value="GDP-MANNOSE MANNOSYL HYDROLASE"/>
    <property type="match status" value="1"/>
</dbReference>
<evidence type="ECO:0000259" key="4">
    <source>
        <dbReference type="PROSITE" id="PS51462"/>
    </source>
</evidence>